<organism evidence="2 3">
    <name type="scientific">Fusarium solani</name>
    <name type="common">Filamentous fungus</name>
    <dbReference type="NCBI Taxonomy" id="169388"/>
    <lineage>
        <taxon>Eukaryota</taxon>
        <taxon>Fungi</taxon>
        <taxon>Dikarya</taxon>
        <taxon>Ascomycota</taxon>
        <taxon>Pezizomycotina</taxon>
        <taxon>Sordariomycetes</taxon>
        <taxon>Hypocreomycetidae</taxon>
        <taxon>Hypocreales</taxon>
        <taxon>Nectriaceae</taxon>
        <taxon>Fusarium</taxon>
        <taxon>Fusarium solani species complex</taxon>
    </lineage>
</organism>
<evidence type="ECO:0000313" key="2">
    <source>
        <dbReference type="EMBL" id="KAH7247877.1"/>
    </source>
</evidence>
<comment type="caution">
    <text evidence="2">The sequence shown here is derived from an EMBL/GenBank/DDBJ whole genome shotgun (WGS) entry which is preliminary data.</text>
</comment>
<keyword evidence="3" id="KW-1185">Reference proteome</keyword>
<name>A0A9P9GZU6_FUSSL</name>
<reference evidence="2" key="1">
    <citation type="journal article" date="2021" name="Nat. Commun.">
        <title>Genetic determinants of endophytism in the Arabidopsis root mycobiome.</title>
        <authorList>
            <person name="Mesny F."/>
            <person name="Miyauchi S."/>
            <person name="Thiergart T."/>
            <person name="Pickel B."/>
            <person name="Atanasova L."/>
            <person name="Karlsson M."/>
            <person name="Huettel B."/>
            <person name="Barry K.W."/>
            <person name="Haridas S."/>
            <person name="Chen C."/>
            <person name="Bauer D."/>
            <person name="Andreopoulos W."/>
            <person name="Pangilinan J."/>
            <person name="LaButti K."/>
            <person name="Riley R."/>
            <person name="Lipzen A."/>
            <person name="Clum A."/>
            <person name="Drula E."/>
            <person name="Henrissat B."/>
            <person name="Kohler A."/>
            <person name="Grigoriev I.V."/>
            <person name="Martin F.M."/>
            <person name="Hacquard S."/>
        </authorList>
    </citation>
    <scope>NUCLEOTIDE SEQUENCE</scope>
    <source>
        <strain evidence="2">FSSC 5 MPI-SDFR-AT-0091</strain>
    </source>
</reference>
<proteinExistence type="predicted"/>
<dbReference type="EMBL" id="JAGTJS010000015">
    <property type="protein sequence ID" value="KAH7247877.1"/>
    <property type="molecule type" value="Genomic_DNA"/>
</dbReference>
<evidence type="ECO:0000256" key="1">
    <source>
        <dbReference type="SAM" id="SignalP"/>
    </source>
</evidence>
<gene>
    <name evidence="2" type="ORF">B0J15DRAFT_65276</name>
</gene>
<protein>
    <submittedName>
        <fullName evidence="2">Uncharacterized protein</fullName>
    </submittedName>
</protein>
<accession>A0A9P9GZU6</accession>
<feature type="signal peptide" evidence="1">
    <location>
        <begin position="1"/>
        <end position="20"/>
    </location>
</feature>
<keyword evidence="1" id="KW-0732">Signal</keyword>
<dbReference type="Proteomes" id="UP000736672">
    <property type="component" value="Unassembled WGS sequence"/>
</dbReference>
<sequence length="148" mass="16349">MSGVMSSFTFHVGLLAVVDGLWNSVLDPRTFLLHASGTIDVSMASPKARVVHFPFHACDGILSQFSEFSFMSAAPRRSPDVEFPNTLSSVKLGRQYTYRSSPRSAVTLSLHFWGNEASGSRSPRLISDPVFEGTVRSSRGTHGYRLHW</sequence>
<evidence type="ECO:0000313" key="3">
    <source>
        <dbReference type="Proteomes" id="UP000736672"/>
    </source>
</evidence>
<feature type="chain" id="PRO_5040508305" evidence="1">
    <location>
        <begin position="21"/>
        <end position="148"/>
    </location>
</feature>
<dbReference type="AlphaFoldDB" id="A0A9P9GZU6"/>